<dbReference type="EMBL" id="CM029038">
    <property type="protein sequence ID" value="KAG2649599.1"/>
    <property type="molecule type" value="Genomic_DNA"/>
</dbReference>
<reference evidence="2" key="1">
    <citation type="submission" date="2020-05" db="EMBL/GenBank/DDBJ databases">
        <title>WGS assembly of Panicum virgatum.</title>
        <authorList>
            <person name="Lovell J.T."/>
            <person name="Jenkins J."/>
            <person name="Shu S."/>
            <person name="Juenger T.E."/>
            <person name="Schmutz J."/>
        </authorList>
    </citation>
    <scope>NUCLEOTIDE SEQUENCE</scope>
    <source>
        <strain evidence="2">AP13</strain>
    </source>
</reference>
<accession>A0A8T0X244</accession>
<organism evidence="2 3">
    <name type="scientific">Panicum virgatum</name>
    <name type="common">Blackwell switchgrass</name>
    <dbReference type="NCBI Taxonomy" id="38727"/>
    <lineage>
        <taxon>Eukaryota</taxon>
        <taxon>Viridiplantae</taxon>
        <taxon>Streptophyta</taxon>
        <taxon>Embryophyta</taxon>
        <taxon>Tracheophyta</taxon>
        <taxon>Spermatophyta</taxon>
        <taxon>Magnoliopsida</taxon>
        <taxon>Liliopsida</taxon>
        <taxon>Poales</taxon>
        <taxon>Poaceae</taxon>
        <taxon>PACMAD clade</taxon>
        <taxon>Panicoideae</taxon>
        <taxon>Panicodae</taxon>
        <taxon>Paniceae</taxon>
        <taxon>Panicinae</taxon>
        <taxon>Panicum</taxon>
        <taxon>Panicum sect. Hiantes</taxon>
    </lineage>
</organism>
<feature type="compositionally biased region" description="Basic and acidic residues" evidence="1">
    <location>
        <begin position="89"/>
        <end position="101"/>
    </location>
</feature>
<name>A0A8T0X244_PANVG</name>
<feature type="compositionally biased region" description="Basic and acidic residues" evidence="1">
    <location>
        <begin position="1"/>
        <end position="21"/>
    </location>
</feature>
<protein>
    <submittedName>
        <fullName evidence="2">Uncharacterized protein</fullName>
    </submittedName>
</protein>
<evidence type="ECO:0000313" key="3">
    <source>
        <dbReference type="Proteomes" id="UP000823388"/>
    </source>
</evidence>
<evidence type="ECO:0000256" key="1">
    <source>
        <dbReference type="SAM" id="MobiDB-lite"/>
    </source>
</evidence>
<feature type="compositionally biased region" description="Basic and acidic residues" evidence="1">
    <location>
        <begin position="58"/>
        <end position="74"/>
    </location>
</feature>
<comment type="caution">
    <text evidence="2">The sequence shown here is derived from an EMBL/GenBank/DDBJ whole genome shotgun (WGS) entry which is preliminary data.</text>
</comment>
<feature type="region of interest" description="Disordered" evidence="1">
    <location>
        <begin position="1"/>
        <end position="123"/>
    </location>
</feature>
<dbReference type="Proteomes" id="UP000823388">
    <property type="component" value="Chromosome 1N"/>
</dbReference>
<evidence type="ECO:0000313" key="2">
    <source>
        <dbReference type="EMBL" id="KAG2649599.1"/>
    </source>
</evidence>
<keyword evidence="3" id="KW-1185">Reference proteome</keyword>
<sequence length="123" mass="13226">MERREGDREMADGGERVEDGAARLGPLAAGLVVARRGPRGSARPRRPPLRLPWPRGGARGDHAGQGRGREESRRATSAPPRPASTGARVGERREGGGREWRGSGGKKIKKSEMRVSSLVVDVE</sequence>
<feature type="compositionally biased region" description="Basic residues" evidence="1">
    <location>
        <begin position="36"/>
        <end position="48"/>
    </location>
</feature>
<dbReference type="AlphaFoldDB" id="A0A8T0X244"/>
<feature type="compositionally biased region" description="Low complexity" evidence="1">
    <location>
        <begin position="22"/>
        <end position="35"/>
    </location>
</feature>
<gene>
    <name evidence="2" type="ORF">PVAP13_1NG118919</name>
</gene>
<proteinExistence type="predicted"/>